<feature type="region of interest" description="Disordered" evidence="1">
    <location>
        <begin position="42"/>
        <end position="67"/>
    </location>
</feature>
<feature type="transmembrane region" description="Helical" evidence="2">
    <location>
        <begin position="210"/>
        <end position="230"/>
    </location>
</feature>
<protein>
    <submittedName>
        <fullName evidence="3">Uncharacterized protein</fullName>
    </submittedName>
</protein>
<feature type="transmembrane region" description="Helical" evidence="2">
    <location>
        <begin position="177"/>
        <end position="198"/>
    </location>
</feature>
<keyword evidence="2" id="KW-1133">Transmembrane helix</keyword>
<reference evidence="3" key="2">
    <citation type="submission" date="2021-05" db="EMBL/GenBank/DDBJ databases">
        <authorList>
            <person name="Pain A."/>
        </authorList>
    </citation>
    <scope>NUCLEOTIDE SEQUENCE</scope>
    <source>
        <strain evidence="3">1802A</strain>
    </source>
</reference>
<evidence type="ECO:0000313" key="4">
    <source>
        <dbReference type="Proteomes" id="UP001195914"/>
    </source>
</evidence>
<reference evidence="3" key="1">
    <citation type="journal article" date="2014" name="Nucleic Acids Res.">
        <title>The evolutionary dynamics of variant antigen genes in Babesia reveal a history of genomic innovation underlying host-parasite interaction.</title>
        <authorList>
            <person name="Jackson A.P."/>
            <person name="Otto T.D."/>
            <person name="Darby A."/>
            <person name="Ramaprasad A."/>
            <person name="Xia D."/>
            <person name="Echaide I.E."/>
            <person name="Farber M."/>
            <person name="Gahlot S."/>
            <person name="Gamble J."/>
            <person name="Gupta D."/>
            <person name="Gupta Y."/>
            <person name="Jackson L."/>
            <person name="Malandrin L."/>
            <person name="Malas T.B."/>
            <person name="Moussa E."/>
            <person name="Nair M."/>
            <person name="Reid A.J."/>
            <person name="Sanders M."/>
            <person name="Sharma J."/>
            <person name="Tracey A."/>
            <person name="Quail M.A."/>
            <person name="Weir W."/>
            <person name="Wastling J.M."/>
            <person name="Hall N."/>
            <person name="Willadsen P."/>
            <person name="Lingelbach K."/>
            <person name="Shiels B."/>
            <person name="Tait A."/>
            <person name="Berriman M."/>
            <person name="Allred D.R."/>
            <person name="Pain A."/>
        </authorList>
    </citation>
    <scope>NUCLEOTIDE SEQUENCE</scope>
    <source>
        <strain evidence="3">1802A</strain>
    </source>
</reference>
<dbReference type="Proteomes" id="UP001195914">
    <property type="component" value="Unassembled WGS sequence"/>
</dbReference>
<keyword evidence="4" id="KW-1185">Reference proteome</keyword>
<evidence type="ECO:0000313" key="3">
    <source>
        <dbReference type="EMBL" id="KAK1937260.1"/>
    </source>
</evidence>
<comment type="caution">
    <text evidence="3">The sequence shown here is derived from an EMBL/GenBank/DDBJ whole genome shotgun (WGS) entry which is preliminary data.</text>
</comment>
<organism evidence="3 4">
    <name type="scientific">Babesia divergens</name>
    <dbReference type="NCBI Taxonomy" id="32595"/>
    <lineage>
        <taxon>Eukaryota</taxon>
        <taxon>Sar</taxon>
        <taxon>Alveolata</taxon>
        <taxon>Apicomplexa</taxon>
        <taxon>Aconoidasida</taxon>
        <taxon>Piroplasmida</taxon>
        <taxon>Babesiidae</taxon>
        <taxon>Babesia</taxon>
    </lineage>
</organism>
<sequence length="234" mass="26225">MGNLPRSAAYFSRTPEVDEFLSEFIRVRNWYITHLGKAVEDRGSERPYRRSNKRKIANSTDSKRNPDDDLLAVAKEMSEGDAIHLDAFIALVVSYDDLLNELDRKACNNLKPKSFELYKIMKDATIKERKASLPPQDDDLKSALREAEEKRYQRLVADVREQLQDKATRVAGMKPPIIGGLNAFFGVALTFVGAFSIAGALGVKDNVKKAIIGIIASFMALLVDTLLFLMRSGR</sequence>
<accession>A0AAD9GF73</accession>
<dbReference type="EMBL" id="JAHBMH010000033">
    <property type="protein sequence ID" value="KAK1937260.1"/>
    <property type="molecule type" value="Genomic_DNA"/>
</dbReference>
<dbReference type="AlphaFoldDB" id="A0AAD9GF73"/>
<keyword evidence="2" id="KW-0812">Transmembrane</keyword>
<evidence type="ECO:0000256" key="2">
    <source>
        <dbReference type="SAM" id="Phobius"/>
    </source>
</evidence>
<name>A0AAD9GF73_BABDI</name>
<evidence type="ECO:0000256" key="1">
    <source>
        <dbReference type="SAM" id="MobiDB-lite"/>
    </source>
</evidence>
<gene>
    <name evidence="3" type="ORF">X943_000544</name>
</gene>
<proteinExistence type="predicted"/>
<keyword evidence="2" id="KW-0472">Membrane</keyword>